<evidence type="ECO:0000313" key="1">
    <source>
        <dbReference type="EMBL" id="THU38194.1"/>
    </source>
</evidence>
<dbReference type="InterPro" id="IPR029069">
    <property type="entry name" value="HotDog_dom_sf"/>
</dbReference>
<sequence length="216" mass="25414">MLFYWYNVVSIFLRRYFKKRLDVNRPFIKTFRVKAFDCDALRVMAAYKYLIYMDYARWEQFARTDLYRAVLTRKLAPSLGSQKIIYRKPIKRGARVSMHVEIAGWDNRWFYHVHTFMQQNEVKAIGVTRGLFWRKDKLNTLEEIIQSAGFSNTKKDPPDWVLKLFENDGQIIQSIASANHGPLLIPETEMLGKKELNLLLDINHPDTGVIFPEGSC</sequence>
<proteinExistence type="predicted"/>
<dbReference type="Gene3D" id="3.10.129.10">
    <property type="entry name" value="Hotdog Thioesterase"/>
    <property type="match status" value="1"/>
</dbReference>
<dbReference type="OrthoDB" id="1432498at2"/>
<dbReference type="InterPro" id="IPR051490">
    <property type="entry name" value="THEM6_lcsJ_thioesterase"/>
</dbReference>
<organism evidence="1 2">
    <name type="scientific">Niastella caeni</name>
    <dbReference type="NCBI Taxonomy" id="2569763"/>
    <lineage>
        <taxon>Bacteria</taxon>
        <taxon>Pseudomonadati</taxon>
        <taxon>Bacteroidota</taxon>
        <taxon>Chitinophagia</taxon>
        <taxon>Chitinophagales</taxon>
        <taxon>Chitinophagaceae</taxon>
        <taxon>Niastella</taxon>
    </lineage>
</organism>
<accession>A0A4S8HVW7</accession>
<gene>
    <name evidence="1" type="ORF">FAM09_16060</name>
</gene>
<protein>
    <submittedName>
        <fullName evidence="1">Acyl-CoA thioesterase</fullName>
    </submittedName>
</protein>
<dbReference type="CDD" id="cd00586">
    <property type="entry name" value="4HBT"/>
    <property type="match status" value="1"/>
</dbReference>
<dbReference type="SUPFAM" id="SSF54637">
    <property type="entry name" value="Thioesterase/thiol ester dehydrase-isomerase"/>
    <property type="match status" value="1"/>
</dbReference>
<dbReference type="RefSeq" id="WP_136578150.1">
    <property type="nucleotide sequence ID" value="NZ_STFF01000004.1"/>
</dbReference>
<dbReference type="AlphaFoldDB" id="A0A4S8HVW7"/>
<dbReference type="PANTHER" id="PTHR12475:SF4">
    <property type="entry name" value="PROTEIN THEM6"/>
    <property type="match status" value="1"/>
</dbReference>
<dbReference type="Pfam" id="PF13279">
    <property type="entry name" value="4HBT_2"/>
    <property type="match status" value="1"/>
</dbReference>
<comment type="caution">
    <text evidence="1">The sequence shown here is derived from an EMBL/GenBank/DDBJ whole genome shotgun (WGS) entry which is preliminary data.</text>
</comment>
<dbReference type="PANTHER" id="PTHR12475">
    <property type="match status" value="1"/>
</dbReference>
<name>A0A4S8HVW7_9BACT</name>
<reference evidence="1 2" key="1">
    <citation type="submission" date="2019-04" db="EMBL/GenBank/DDBJ databases">
        <title>Niastella caeni sp. nov., isolated from activated sludge.</title>
        <authorList>
            <person name="Sheng M."/>
        </authorList>
    </citation>
    <scope>NUCLEOTIDE SEQUENCE [LARGE SCALE GENOMIC DNA]</scope>
    <source>
        <strain evidence="1 2">HX-2-15</strain>
    </source>
</reference>
<dbReference type="Proteomes" id="UP000306918">
    <property type="component" value="Unassembled WGS sequence"/>
</dbReference>
<keyword evidence="2" id="KW-1185">Reference proteome</keyword>
<evidence type="ECO:0000313" key="2">
    <source>
        <dbReference type="Proteomes" id="UP000306918"/>
    </source>
</evidence>
<dbReference type="EMBL" id="STFF01000004">
    <property type="protein sequence ID" value="THU38194.1"/>
    <property type="molecule type" value="Genomic_DNA"/>
</dbReference>